<dbReference type="InterPro" id="IPR036565">
    <property type="entry name" value="Mur-like_cat_sf"/>
</dbReference>
<evidence type="ECO:0000256" key="9">
    <source>
        <dbReference type="ARBA" id="ARBA00022598"/>
    </source>
</evidence>
<comment type="catalytic activity">
    <reaction evidence="19">
        <text>10-formyltetrahydrofolyl-(gamma-L-Glu)(n) + L-glutamate + ATP = 10-formyltetrahydrofolyl-(gamma-L-Glu)(n+1) + ADP + phosphate + H(+)</text>
        <dbReference type="Rhea" id="RHEA:51904"/>
        <dbReference type="Rhea" id="RHEA-COMP:13088"/>
        <dbReference type="Rhea" id="RHEA-COMP:14300"/>
        <dbReference type="ChEBI" id="CHEBI:15378"/>
        <dbReference type="ChEBI" id="CHEBI:29985"/>
        <dbReference type="ChEBI" id="CHEBI:30616"/>
        <dbReference type="ChEBI" id="CHEBI:43474"/>
        <dbReference type="ChEBI" id="CHEBI:134413"/>
        <dbReference type="ChEBI" id="CHEBI:456216"/>
        <dbReference type="EC" id="6.3.2.17"/>
    </reaction>
</comment>
<dbReference type="InterPro" id="IPR018109">
    <property type="entry name" value="Folylpolyglutamate_synth_CS"/>
</dbReference>
<feature type="domain" description="Mur ligase C-terminal" evidence="23">
    <location>
        <begin position="310"/>
        <end position="415"/>
    </location>
</feature>
<comment type="cofactor">
    <cofactor evidence="1">
        <name>Mg(2+)</name>
        <dbReference type="ChEBI" id="CHEBI:18420"/>
    </cofactor>
</comment>
<keyword evidence="9 22" id="KW-0436">Ligase</keyword>
<dbReference type="Gene3D" id="3.40.1190.10">
    <property type="entry name" value="Mur-like, catalytic domain"/>
    <property type="match status" value="1"/>
</dbReference>
<proteinExistence type="inferred from homology"/>
<comment type="catalytic activity">
    <reaction evidence="20">
        <text>(6R)-5,10-methylenetetrahydrofolyl-(gamma-L-Glu)(n) + L-glutamate + ATP = (6R)-5,10-methylenetetrahydrofolyl-(gamma-L-Glu)(n+1) + ADP + phosphate + H(+)</text>
        <dbReference type="Rhea" id="RHEA:51912"/>
        <dbReference type="Rhea" id="RHEA-COMP:13257"/>
        <dbReference type="Rhea" id="RHEA-COMP:13258"/>
        <dbReference type="ChEBI" id="CHEBI:15378"/>
        <dbReference type="ChEBI" id="CHEBI:29985"/>
        <dbReference type="ChEBI" id="CHEBI:30616"/>
        <dbReference type="ChEBI" id="CHEBI:43474"/>
        <dbReference type="ChEBI" id="CHEBI:136572"/>
        <dbReference type="ChEBI" id="CHEBI:456216"/>
        <dbReference type="EC" id="6.3.2.17"/>
    </reaction>
</comment>
<dbReference type="AlphaFoldDB" id="A0A7X6BEE8"/>
<evidence type="ECO:0000256" key="1">
    <source>
        <dbReference type="ARBA" id="ARBA00001946"/>
    </source>
</evidence>
<dbReference type="GO" id="GO:0008841">
    <property type="term" value="F:dihydrofolate synthase activity"/>
    <property type="evidence" value="ECO:0007669"/>
    <property type="project" value="UniProtKB-EC"/>
</dbReference>
<evidence type="ECO:0000313" key="24">
    <source>
        <dbReference type="EMBL" id="NJC04209.1"/>
    </source>
</evidence>
<evidence type="ECO:0000256" key="2">
    <source>
        <dbReference type="ARBA" id="ARBA00002714"/>
    </source>
</evidence>
<evidence type="ECO:0000256" key="22">
    <source>
        <dbReference type="PIRNR" id="PIRNR001563"/>
    </source>
</evidence>
<dbReference type="Pfam" id="PF02875">
    <property type="entry name" value="Mur_ligase_C"/>
    <property type="match status" value="1"/>
</dbReference>
<dbReference type="GO" id="GO:0005524">
    <property type="term" value="F:ATP binding"/>
    <property type="evidence" value="ECO:0007669"/>
    <property type="project" value="UniProtKB-KW"/>
</dbReference>
<evidence type="ECO:0000256" key="14">
    <source>
        <dbReference type="ARBA" id="ARBA00022909"/>
    </source>
</evidence>
<dbReference type="EC" id="6.3.2.12" evidence="6"/>
<comment type="similarity">
    <text evidence="5 22">Belongs to the folylpolyglutamate synthase family.</text>
</comment>
<evidence type="ECO:0000256" key="19">
    <source>
        <dbReference type="ARBA" id="ARBA00047808"/>
    </source>
</evidence>
<evidence type="ECO:0000256" key="16">
    <source>
        <dbReference type="ARBA" id="ARBA00030592"/>
    </source>
</evidence>
<organism evidence="24 25">
    <name type="scientific">Sphingomonas kaistensis</name>
    <dbReference type="NCBI Taxonomy" id="298708"/>
    <lineage>
        <taxon>Bacteria</taxon>
        <taxon>Pseudomonadati</taxon>
        <taxon>Pseudomonadota</taxon>
        <taxon>Alphaproteobacteria</taxon>
        <taxon>Sphingomonadales</taxon>
        <taxon>Sphingomonadaceae</taxon>
        <taxon>Sphingomonas</taxon>
    </lineage>
</organism>
<keyword evidence="10" id="KW-0479">Metal-binding</keyword>
<evidence type="ECO:0000256" key="21">
    <source>
        <dbReference type="ARBA" id="ARBA00049161"/>
    </source>
</evidence>
<dbReference type="InterPro" id="IPR001645">
    <property type="entry name" value="Folylpolyglutamate_synth"/>
</dbReference>
<dbReference type="PANTHER" id="PTHR11136">
    <property type="entry name" value="FOLYLPOLYGLUTAMATE SYNTHASE-RELATED"/>
    <property type="match status" value="1"/>
</dbReference>
<gene>
    <name evidence="24" type="ORF">GGQ97_000002</name>
</gene>
<dbReference type="EMBL" id="JAATJC010000001">
    <property type="protein sequence ID" value="NJC04209.1"/>
    <property type="molecule type" value="Genomic_DNA"/>
</dbReference>
<keyword evidence="11 22" id="KW-0547">Nucleotide-binding</keyword>
<evidence type="ECO:0000256" key="6">
    <source>
        <dbReference type="ARBA" id="ARBA00013023"/>
    </source>
</evidence>
<comment type="catalytic activity">
    <reaction evidence="21">
        <text>7,8-dihydropteroate + L-glutamate + ATP = 7,8-dihydrofolate + ADP + phosphate + H(+)</text>
        <dbReference type="Rhea" id="RHEA:23584"/>
        <dbReference type="ChEBI" id="CHEBI:15378"/>
        <dbReference type="ChEBI" id="CHEBI:17839"/>
        <dbReference type="ChEBI" id="CHEBI:29985"/>
        <dbReference type="ChEBI" id="CHEBI:30616"/>
        <dbReference type="ChEBI" id="CHEBI:43474"/>
        <dbReference type="ChEBI" id="CHEBI:57451"/>
        <dbReference type="ChEBI" id="CHEBI:456216"/>
        <dbReference type="EC" id="6.3.2.12"/>
    </reaction>
</comment>
<accession>A0A7X6BEE8</accession>
<dbReference type="GO" id="GO:0046872">
    <property type="term" value="F:metal ion binding"/>
    <property type="evidence" value="ECO:0007669"/>
    <property type="project" value="UniProtKB-KW"/>
</dbReference>
<sequence length="431" mass="45067">MADFARSSHPGVAAQLARLEALSPGGDRLGLERITALLDRLGNPQLRLPPVFHVAGTNGKGSTCAFLRAALEAAGHRVHVFSSPHLVRFNERIRLAGRLIEDDALAALLEEVLDVSSEIAPSFFEATAAVAFLAFARTPADALVLEVGMGGRLDATNVISRPAVTGIAALGLDHQQWLGQTLAEIAGEKAAIARPDVPLVTLGYPAEIAVRVREVASARSAPLFVQGRQWHGQVEDGRLRYRDAHGSLDLPLPALPGPHQADNAALAVAMLRHQDAVACPDPALARAMTEVRWPARLQKLCPGPLIGTRDVWLDGGHNAQAAEVLAASITELTKGRPLHLIAGALTTKDAAALLAPFRGLVEEVHAIGFDHPLAMTADALAATATAQGLPAHAADDLRSALASAPPGAAILIAGSLYLAGEVLALNEEAPD</sequence>
<dbReference type="Gene3D" id="3.90.190.20">
    <property type="entry name" value="Mur ligase, C-terminal domain"/>
    <property type="match status" value="1"/>
</dbReference>
<dbReference type="GO" id="GO:0046654">
    <property type="term" value="P:tetrahydrofolate biosynthetic process"/>
    <property type="evidence" value="ECO:0007669"/>
    <property type="project" value="UniProtKB-UniPathway"/>
</dbReference>
<evidence type="ECO:0000256" key="4">
    <source>
        <dbReference type="ARBA" id="ARBA00005150"/>
    </source>
</evidence>
<evidence type="ECO:0000256" key="5">
    <source>
        <dbReference type="ARBA" id="ARBA00008276"/>
    </source>
</evidence>
<dbReference type="GO" id="GO:0005737">
    <property type="term" value="C:cytoplasm"/>
    <property type="evidence" value="ECO:0007669"/>
    <property type="project" value="TreeGrafter"/>
</dbReference>
<comment type="caution">
    <text evidence="24">The sequence shown here is derived from an EMBL/GenBank/DDBJ whole genome shotgun (WGS) entry which is preliminary data.</text>
</comment>
<dbReference type="InterPro" id="IPR036615">
    <property type="entry name" value="Mur_ligase_C_dom_sf"/>
</dbReference>
<evidence type="ECO:0000259" key="23">
    <source>
        <dbReference type="Pfam" id="PF02875"/>
    </source>
</evidence>
<comment type="pathway">
    <text evidence="4">Cofactor biosynthesis; tetrahydrofolylpolyglutamate biosynthesis.</text>
</comment>
<evidence type="ECO:0000256" key="8">
    <source>
        <dbReference type="ARBA" id="ARBA00019357"/>
    </source>
</evidence>
<dbReference type="RefSeq" id="WP_168067061.1">
    <property type="nucleotide sequence ID" value="NZ_JAATJC010000001.1"/>
</dbReference>
<dbReference type="PROSITE" id="PS01012">
    <property type="entry name" value="FOLYLPOLYGLU_SYNT_2"/>
    <property type="match status" value="1"/>
</dbReference>
<dbReference type="SUPFAM" id="SSF53244">
    <property type="entry name" value="MurD-like peptide ligases, peptide-binding domain"/>
    <property type="match status" value="1"/>
</dbReference>
<dbReference type="GO" id="GO:0046656">
    <property type="term" value="P:folic acid biosynthetic process"/>
    <property type="evidence" value="ECO:0007669"/>
    <property type="project" value="UniProtKB-KW"/>
</dbReference>
<dbReference type="Proteomes" id="UP000558192">
    <property type="component" value="Unassembled WGS sequence"/>
</dbReference>
<comment type="pathway">
    <text evidence="3">Cofactor biosynthesis; tetrahydrofolate biosynthesis; 7,8-dihydrofolate from 2-amino-4-hydroxy-6-hydroxymethyl-7,8-dihydropteridine diphosphate and 4-aminobenzoate: step 2/2.</text>
</comment>
<evidence type="ECO:0000313" key="25">
    <source>
        <dbReference type="Proteomes" id="UP000558192"/>
    </source>
</evidence>
<dbReference type="PANTHER" id="PTHR11136:SF0">
    <property type="entry name" value="DIHYDROFOLATE SYNTHETASE-RELATED"/>
    <property type="match status" value="1"/>
</dbReference>
<dbReference type="FunFam" id="3.40.1190.10:FF:000011">
    <property type="entry name" value="Folylpolyglutamate synthase/dihydrofolate synthase"/>
    <property type="match status" value="1"/>
</dbReference>
<evidence type="ECO:0000256" key="15">
    <source>
        <dbReference type="ARBA" id="ARBA00030048"/>
    </source>
</evidence>
<dbReference type="InterPro" id="IPR004101">
    <property type="entry name" value="Mur_ligase_C"/>
</dbReference>
<evidence type="ECO:0000256" key="18">
    <source>
        <dbReference type="ARBA" id="ARBA00047493"/>
    </source>
</evidence>
<evidence type="ECO:0000256" key="17">
    <source>
        <dbReference type="ARBA" id="ARBA00032510"/>
    </source>
</evidence>
<keyword evidence="12 22" id="KW-0067">ATP-binding</keyword>
<evidence type="ECO:0000256" key="12">
    <source>
        <dbReference type="ARBA" id="ARBA00022840"/>
    </source>
</evidence>
<evidence type="ECO:0000256" key="7">
    <source>
        <dbReference type="ARBA" id="ARBA00013025"/>
    </source>
</evidence>
<keyword evidence="14" id="KW-0289">Folate biosynthesis</keyword>
<reference evidence="24 25" key="1">
    <citation type="submission" date="2020-03" db="EMBL/GenBank/DDBJ databases">
        <title>Genomic Encyclopedia of Type Strains, Phase IV (KMG-IV): sequencing the most valuable type-strain genomes for metagenomic binning, comparative biology and taxonomic classification.</title>
        <authorList>
            <person name="Goeker M."/>
        </authorList>
    </citation>
    <scope>NUCLEOTIDE SEQUENCE [LARGE SCALE GENOMIC DNA]</scope>
    <source>
        <strain evidence="24 25">DSM 16846</strain>
    </source>
</reference>
<evidence type="ECO:0000256" key="10">
    <source>
        <dbReference type="ARBA" id="ARBA00022723"/>
    </source>
</evidence>
<keyword evidence="13" id="KW-0460">Magnesium</keyword>
<comment type="catalytic activity">
    <reaction evidence="18">
        <text>(6S)-5,6,7,8-tetrahydrofolyl-(gamma-L-Glu)(n) + L-glutamate + ATP = (6S)-5,6,7,8-tetrahydrofolyl-(gamma-L-Glu)(n+1) + ADP + phosphate + H(+)</text>
        <dbReference type="Rhea" id="RHEA:10580"/>
        <dbReference type="Rhea" id="RHEA-COMP:14738"/>
        <dbReference type="Rhea" id="RHEA-COMP:14740"/>
        <dbReference type="ChEBI" id="CHEBI:15378"/>
        <dbReference type="ChEBI" id="CHEBI:29985"/>
        <dbReference type="ChEBI" id="CHEBI:30616"/>
        <dbReference type="ChEBI" id="CHEBI:43474"/>
        <dbReference type="ChEBI" id="CHEBI:141005"/>
        <dbReference type="ChEBI" id="CHEBI:456216"/>
        <dbReference type="EC" id="6.3.2.17"/>
    </reaction>
</comment>
<evidence type="ECO:0000256" key="11">
    <source>
        <dbReference type="ARBA" id="ARBA00022741"/>
    </source>
</evidence>
<name>A0A7X6BEE8_9SPHN</name>
<evidence type="ECO:0000256" key="3">
    <source>
        <dbReference type="ARBA" id="ARBA00004799"/>
    </source>
</evidence>
<evidence type="ECO:0000256" key="13">
    <source>
        <dbReference type="ARBA" id="ARBA00022842"/>
    </source>
</evidence>
<dbReference type="EC" id="6.3.2.17" evidence="7"/>
<dbReference type="NCBIfam" id="TIGR01499">
    <property type="entry name" value="folC"/>
    <property type="match status" value="1"/>
</dbReference>
<comment type="function">
    <text evidence="2">Functions in two distinct reactions of the de novo folate biosynthetic pathway. Catalyzes the addition of a glutamate residue to dihydropteroate (7,8-dihydropteroate or H2Pte) to form dihydrofolate (7,8-dihydrofolate monoglutamate or H2Pte-Glu). Also catalyzes successive additions of L-glutamate to tetrahydrofolate or 10-formyltetrahydrofolate or 5,10-methylenetetrahydrofolate, leading to folylpolyglutamate derivatives.</text>
</comment>
<evidence type="ECO:0000256" key="20">
    <source>
        <dbReference type="ARBA" id="ARBA00049035"/>
    </source>
</evidence>
<dbReference type="GO" id="GO:0004326">
    <property type="term" value="F:tetrahydrofolylpolyglutamate synthase activity"/>
    <property type="evidence" value="ECO:0007669"/>
    <property type="project" value="UniProtKB-EC"/>
</dbReference>
<protein>
    <recommendedName>
        <fullName evidence="8">Dihydrofolate synthase/folylpolyglutamate synthase</fullName>
        <ecNumber evidence="6">6.3.2.12</ecNumber>
        <ecNumber evidence="7">6.3.2.17</ecNumber>
    </recommendedName>
    <alternativeName>
        <fullName evidence="17">Folylpoly-gamma-glutamate synthetase-dihydrofolate synthetase</fullName>
    </alternativeName>
    <alternativeName>
        <fullName evidence="15">Folylpolyglutamate synthetase</fullName>
    </alternativeName>
    <alternativeName>
        <fullName evidence="16">Tetrahydrofolylpolyglutamate synthase</fullName>
    </alternativeName>
</protein>
<dbReference type="UniPathway" id="UPA00077">
    <property type="reaction ID" value="UER00157"/>
</dbReference>
<dbReference type="PIRSF" id="PIRSF001563">
    <property type="entry name" value="Folylpolyglu_synth"/>
    <property type="match status" value="1"/>
</dbReference>
<keyword evidence="25" id="KW-1185">Reference proteome</keyword>
<dbReference type="SUPFAM" id="SSF53623">
    <property type="entry name" value="MurD-like peptide ligases, catalytic domain"/>
    <property type="match status" value="1"/>
</dbReference>